<dbReference type="GO" id="GO:0008408">
    <property type="term" value="F:3'-5' exonuclease activity"/>
    <property type="evidence" value="ECO:0007669"/>
    <property type="project" value="InterPro"/>
</dbReference>
<dbReference type="KEGG" id="mgal:NCTC10186_00466"/>
<evidence type="ECO:0000259" key="12">
    <source>
        <dbReference type="Pfam" id="PF02767"/>
    </source>
</evidence>
<name>A0A449AZK4_9BACT</name>
<keyword evidence="9" id="KW-0239">DNA-directed DNA polymerase</keyword>
<dbReference type="InterPro" id="IPR022635">
    <property type="entry name" value="DNA_polIII_beta_C"/>
</dbReference>
<evidence type="ECO:0000256" key="6">
    <source>
        <dbReference type="ARBA" id="ARBA00022679"/>
    </source>
</evidence>
<dbReference type="InterPro" id="IPR022637">
    <property type="entry name" value="DNA_polIII_beta_cen"/>
</dbReference>
<dbReference type="Proteomes" id="UP000289862">
    <property type="component" value="Chromosome"/>
</dbReference>
<keyword evidence="8" id="KW-0235">DNA replication</keyword>
<evidence type="ECO:0000256" key="1">
    <source>
        <dbReference type="ARBA" id="ARBA00002266"/>
    </source>
</evidence>
<dbReference type="OrthoDB" id="397417at2"/>
<dbReference type="GO" id="GO:0003887">
    <property type="term" value="F:DNA-directed DNA polymerase activity"/>
    <property type="evidence" value="ECO:0007669"/>
    <property type="project" value="UniProtKB-KW"/>
</dbReference>
<dbReference type="Pfam" id="PF02768">
    <property type="entry name" value="DNA_pol3_beta_3"/>
    <property type="match status" value="1"/>
</dbReference>
<evidence type="ECO:0000256" key="2">
    <source>
        <dbReference type="ARBA" id="ARBA00004496"/>
    </source>
</evidence>
<feature type="domain" description="DNA polymerase III beta sliding clamp central" evidence="12">
    <location>
        <begin position="133"/>
        <end position="244"/>
    </location>
</feature>
<dbReference type="InterPro" id="IPR046938">
    <property type="entry name" value="DNA_clamp_sf"/>
</dbReference>
<comment type="subcellular location">
    <subcellularLocation>
        <location evidence="2">Cytoplasm</location>
    </subcellularLocation>
</comment>
<evidence type="ECO:0000259" key="11">
    <source>
        <dbReference type="Pfam" id="PF00712"/>
    </source>
</evidence>
<dbReference type="Pfam" id="PF02767">
    <property type="entry name" value="DNA_pol3_beta_2"/>
    <property type="match status" value="1"/>
</dbReference>
<evidence type="ECO:0000313" key="14">
    <source>
        <dbReference type="EMBL" id="VEU72628.1"/>
    </source>
</evidence>
<evidence type="ECO:0000256" key="3">
    <source>
        <dbReference type="ARBA" id="ARBA00010752"/>
    </source>
</evidence>
<proteinExistence type="inferred from homology"/>
<reference evidence="15 16" key="1">
    <citation type="submission" date="2019-01" db="EMBL/GenBank/DDBJ databases">
        <authorList>
            <consortium name="Pathogen Informatics"/>
        </authorList>
    </citation>
    <scope>NUCLEOTIDE SEQUENCE [LARGE SCALE GENOMIC DNA]</scope>
    <source>
        <strain evidence="15 16">NCTC10186</strain>
    </source>
</reference>
<dbReference type="EMBL" id="LR215031">
    <property type="protein sequence ID" value="VEU72979.1"/>
    <property type="molecule type" value="Genomic_DNA"/>
</dbReference>
<dbReference type="Gene3D" id="3.70.10.10">
    <property type="match status" value="1"/>
</dbReference>
<evidence type="ECO:0000256" key="7">
    <source>
        <dbReference type="ARBA" id="ARBA00022695"/>
    </source>
</evidence>
<dbReference type="AlphaFoldDB" id="A0A449AZK4"/>
<dbReference type="InterPro" id="IPR001001">
    <property type="entry name" value="DNA_polIII_beta"/>
</dbReference>
<dbReference type="RefSeq" id="WP_119572317.1">
    <property type="nucleotide sequence ID" value="NZ_LR215031.1"/>
</dbReference>
<dbReference type="PANTHER" id="PTHR30478:SF0">
    <property type="entry name" value="BETA SLIDING CLAMP"/>
    <property type="match status" value="1"/>
</dbReference>
<sequence>MKFSIKKKIIEPIIDFIYSYIDTADTSPSGKSIGIEINSDSLKLIVNNTSFGVKKELEIDETNIMLERNGRTIINASILKNIIKKFDRIITFELVGETVVIYEGSTKFEIATIDDQRFFMIDFNEANNRFEAESKKLEKIINDVSVSTATNTDKINSTIYKCVNIKTENDNSIRFVATDSYRMSTEIMKTNKKIDINVVIEAKSLKKLITKETPKKIFVFFNDSKLGISYKETIIQLNLTNLNYLDTSKLFDFEIKNVIYIDKNELLKIINKAVFMVNEKARRLEFKFSQEGIKLNFEIPEIGSSQAYTNNYLLEGPDFEMDIDFNFLKDALSVLENDKIKINISARYDRLLFISEKDPENKQLITPLRRY</sequence>
<dbReference type="Pfam" id="PF00712">
    <property type="entry name" value="DNA_pol3_beta"/>
    <property type="match status" value="1"/>
</dbReference>
<feature type="domain" description="DNA polymerase III beta sliding clamp C-terminal" evidence="13">
    <location>
        <begin position="254"/>
        <end position="369"/>
    </location>
</feature>
<comment type="subunit">
    <text evidence="4">Forms a ring-shaped head-to-tail homodimer around DNA which binds and tethers DNA polymerases and other proteins to the DNA. The DNA replisome complex has a single clamp-loading complex (3 tau and 1 each of delta, delta', psi and chi subunits) which binds 3 Pol III cores (1 core on the leading strand and 2 on the lagging strand) each with a beta sliding clamp dimer. Additional proteins in the replisome are other copies of gamma, psi and chi, Ssb, DNA helicase and RNA primase.</text>
</comment>
<dbReference type="EMBL" id="LR215031">
    <property type="protein sequence ID" value="VEU72628.1"/>
    <property type="molecule type" value="Genomic_DNA"/>
</dbReference>
<keyword evidence="16" id="KW-1185">Reference proteome</keyword>
<evidence type="ECO:0000313" key="16">
    <source>
        <dbReference type="Proteomes" id="UP000289862"/>
    </source>
</evidence>
<evidence type="ECO:0000256" key="5">
    <source>
        <dbReference type="ARBA" id="ARBA00022490"/>
    </source>
</evidence>
<dbReference type="PANTHER" id="PTHR30478">
    <property type="entry name" value="DNA POLYMERASE III SUBUNIT BETA"/>
    <property type="match status" value="1"/>
</dbReference>
<dbReference type="SUPFAM" id="SSF55979">
    <property type="entry name" value="DNA clamp"/>
    <property type="match status" value="3"/>
</dbReference>
<dbReference type="Gene3D" id="3.10.150.10">
    <property type="entry name" value="DNA Polymerase III, subunit A, domain 2"/>
    <property type="match status" value="1"/>
</dbReference>
<dbReference type="KEGG" id="mgal:NCTC10186_00092"/>
<keyword evidence="5" id="KW-0963">Cytoplasm</keyword>
<dbReference type="InterPro" id="IPR022634">
    <property type="entry name" value="DNA_polIII_beta_N"/>
</dbReference>
<protein>
    <submittedName>
        <fullName evidence="15">DNA polymerase III, beta subunit</fullName>
        <ecNumber evidence="15">2.7.7.7</ecNumber>
    </submittedName>
</protein>
<keyword evidence="6 15" id="KW-0808">Transferase</keyword>
<evidence type="ECO:0000256" key="4">
    <source>
        <dbReference type="ARBA" id="ARBA00011400"/>
    </source>
</evidence>
<evidence type="ECO:0000256" key="9">
    <source>
        <dbReference type="ARBA" id="ARBA00022932"/>
    </source>
</evidence>
<evidence type="ECO:0000259" key="13">
    <source>
        <dbReference type="Pfam" id="PF02768"/>
    </source>
</evidence>
<comment type="function">
    <text evidence="1">Confers DNA tethering and processivity to DNA polymerases and other proteins. Acts as a clamp, forming a ring around DNA (a reaction catalyzed by the clamp-loading complex) which diffuses in an ATP-independent manner freely and bidirectionally along dsDNA. Initially characterized for its ability to contact the catalytic subunit of DNA polymerase III (Pol III), a complex, multichain enzyme responsible for most of the replicative synthesis in bacteria; Pol III exhibits 3'-5' exonuclease proofreading activity. The beta chain is required for initiation of replication as well as for processivity of DNA replication.</text>
</comment>
<feature type="domain" description="DNA polymerase III beta sliding clamp N-terminal" evidence="11">
    <location>
        <begin position="1"/>
        <end position="117"/>
    </location>
</feature>
<keyword evidence="7 15" id="KW-0548">Nucleotidyltransferase</keyword>
<evidence type="ECO:0000256" key="8">
    <source>
        <dbReference type="ARBA" id="ARBA00022705"/>
    </source>
</evidence>
<evidence type="ECO:0000313" key="15">
    <source>
        <dbReference type="EMBL" id="VEU72979.1"/>
    </source>
</evidence>
<dbReference type="CDD" id="cd00140">
    <property type="entry name" value="beta_clamp"/>
    <property type="match status" value="1"/>
</dbReference>
<keyword evidence="10" id="KW-0238">DNA-binding</keyword>
<accession>A0A449AZK4</accession>
<gene>
    <name evidence="15" type="primary">dnaN_2</name>
    <name evidence="14" type="synonym">dnaN_1</name>
    <name evidence="14" type="ORF">NCTC10186_00092</name>
    <name evidence="15" type="ORF">NCTC10186_00466</name>
</gene>
<dbReference type="SMART" id="SM00480">
    <property type="entry name" value="POL3Bc"/>
    <property type="match status" value="1"/>
</dbReference>
<dbReference type="GO" id="GO:0005737">
    <property type="term" value="C:cytoplasm"/>
    <property type="evidence" value="ECO:0007669"/>
    <property type="project" value="UniProtKB-SubCell"/>
</dbReference>
<organism evidence="15 16">
    <name type="scientific">Mycoplasmopsis gallopavonis</name>
    <dbReference type="NCBI Taxonomy" id="76629"/>
    <lineage>
        <taxon>Bacteria</taxon>
        <taxon>Bacillati</taxon>
        <taxon>Mycoplasmatota</taxon>
        <taxon>Mycoplasmoidales</taxon>
        <taxon>Metamycoplasmataceae</taxon>
        <taxon>Mycoplasmopsis</taxon>
    </lineage>
</organism>
<comment type="similarity">
    <text evidence="3">Belongs to the beta sliding clamp family.</text>
</comment>
<dbReference type="GO" id="GO:0006271">
    <property type="term" value="P:DNA strand elongation involved in DNA replication"/>
    <property type="evidence" value="ECO:0007669"/>
    <property type="project" value="TreeGrafter"/>
</dbReference>
<evidence type="ECO:0000256" key="10">
    <source>
        <dbReference type="ARBA" id="ARBA00023125"/>
    </source>
</evidence>
<dbReference type="GO" id="GO:0003677">
    <property type="term" value="F:DNA binding"/>
    <property type="evidence" value="ECO:0007669"/>
    <property type="project" value="UniProtKB-KW"/>
</dbReference>
<dbReference type="GO" id="GO:0009360">
    <property type="term" value="C:DNA polymerase III complex"/>
    <property type="evidence" value="ECO:0007669"/>
    <property type="project" value="InterPro"/>
</dbReference>
<dbReference type="EC" id="2.7.7.7" evidence="15"/>